<dbReference type="InterPro" id="IPR008621">
    <property type="entry name" value="Cbb3-typ_cyt_oxidase_comp"/>
</dbReference>
<name>A0A6P1B9N8_9BRAD</name>
<reference evidence="2 3" key="1">
    <citation type="journal article" date="2020" name="Arch. Microbiol.">
        <title>Bradyrhizobium uaiense sp. nov., a new highly efficient cowpea symbiont.</title>
        <authorList>
            <person name="Cabral Michel D."/>
            <person name="Azarias Guimaraes A."/>
            <person name="Martins da Costa E."/>
            <person name="Soares de Carvalho T."/>
            <person name="Balsanelli E."/>
            <person name="Willems A."/>
            <person name="Maltempi de Souza E."/>
            <person name="de Souza Moreira F.M."/>
        </authorList>
    </citation>
    <scope>NUCLEOTIDE SEQUENCE [LARGE SCALE GENOMIC DNA]</scope>
    <source>
        <strain evidence="2 3">UFLA 03-164</strain>
    </source>
</reference>
<keyword evidence="1" id="KW-1133">Transmembrane helix</keyword>
<evidence type="ECO:0000313" key="3">
    <source>
        <dbReference type="Proteomes" id="UP000468531"/>
    </source>
</evidence>
<gene>
    <name evidence="2" type="ORF">FNJ47_00530</name>
</gene>
<feature type="transmembrane region" description="Helical" evidence="1">
    <location>
        <begin position="18"/>
        <end position="36"/>
    </location>
</feature>
<evidence type="ECO:0000313" key="2">
    <source>
        <dbReference type="EMBL" id="NEU94351.1"/>
    </source>
</evidence>
<keyword evidence="1" id="KW-0472">Membrane</keyword>
<protein>
    <submittedName>
        <fullName evidence="2">Cbb3-type cytochrome c oxidase subunit 3</fullName>
    </submittedName>
</protein>
<dbReference type="Pfam" id="PF05545">
    <property type="entry name" value="FixQ"/>
    <property type="match status" value="1"/>
</dbReference>
<dbReference type="Proteomes" id="UP000468531">
    <property type="component" value="Unassembled WGS sequence"/>
</dbReference>
<comment type="caution">
    <text evidence="2">The sequence shown here is derived from an EMBL/GenBank/DDBJ whole genome shotgun (WGS) entry which is preliminary data.</text>
</comment>
<keyword evidence="1" id="KW-0812">Transmembrane</keyword>
<dbReference type="CDD" id="cd01324">
    <property type="entry name" value="cbb3_Oxidase_CcoQ"/>
    <property type="match status" value="1"/>
</dbReference>
<dbReference type="AlphaFoldDB" id="A0A6P1B9N8"/>
<dbReference type="EMBL" id="VKHP01000001">
    <property type="protein sequence ID" value="NEU94351.1"/>
    <property type="molecule type" value="Genomic_DNA"/>
</dbReference>
<keyword evidence="3" id="KW-1185">Reference proteome</keyword>
<accession>A0A6P1B9N8</accession>
<sequence>MKAVISIENLASSFVVSLWTPLFVGIFMAVVVYALWPANKLRFDSAARMPLCRD</sequence>
<dbReference type="RefSeq" id="WP_163149370.1">
    <property type="nucleotide sequence ID" value="NZ_VKHP01000001.1"/>
</dbReference>
<organism evidence="2 3">
    <name type="scientific">Bradyrhizobium uaiense</name>
    <dbReference type="NCBI Taxonomy" id="2594946"/>
    <lineage>
        <taxon>Bacteria</taxon>
        <taxon>Pseudomonadati</taxon>
        <taxon>Pseudomonadota</taxon>
        <taxon>Alphaproteobacteria</taxon>
        <taxon>Hyphomicrobiales</taxon>
        <taxon>Nitrobacteraceae</taxon>
        <taxon>Bradyrhizobium</taxon>
    </lineage>
</organism>
<proteinExistence type="predicted"/>
<evidence type="ECO:0000256" key="1">
    <source>
        <dbReference type="SAM" id="Phobius"/>
    </source>
</evidence>